<evidence type="ECO:0000313" key="2">
    <source>
        <dbReference type="Proteomes" id="UP000182121"/>
    </source>
</evidence>
<name>A0A1I0KAP7_9FIRM</name>
<dbReference type="RefSeq" id="WP_074664520.1">
    <property type="nucleotide sequence ID" value="NZ_FOIO01000111.1"/>
</dbReference>
<gene>
    <name evidence="1" type="ORF">SAMN05216521_111110</name>
</gene>
<proteinExistence type="predicted"/>
<reference evidence="1 2" key="1">
    <citation type="submission" date="2016-10" db="EMBL/GenBank/DDBJ databases">
        <authorList>
            <person name="Varghese N."/>
            <person name="Submissions S."/>
        </authorList>
    </citation>
    <scope>NUCLEOTIDE SEQUENCE [LARGE SCALE GENOMIC DNA]</scope>
    <source>
        <strain evidence="1 2">NLAE-zl-C196</strain>
    </source>
</reference>
<comment type="caution">
    <text evidence="1">The sequence shown here is derived from an EMBL/GenBank/DDBJ whole genome shotgun (WGS) entry which is preliminary data.</text>
</comment>
<dbReference type="EMBL" id="FOIO01000111">
    <property type="protein sequence ID" value="SEU21244.1"/>
    <property type="molecule type" value="Genomic_DNA"/>
</dbReference>
<dbReference type="Proteomes" id="UP000182121">
    <property type="component" value="Unassembled WGS sequence"/>
</dbReference>
<sequence length="130" mass="14894">MKIYEDSSKTELVAEIPENKILSLLDWGRAEYGKEIFLLSVPIRPDGSEGMFDVLVAASADFGTDFDSICSDKMELCICKDKMETALYIDNGDEEGIWGSVELSKDEFLMIMDETYKRWRDKVEHEYIVS</sequence>
<dbReference type="AlphaFoldDB" id="A0A1I0KAP7"/>
<evidence type="ECO:0000313" key="1">
    <source>
        <dbReference type="EMBL" id="SEU21244.1"/>
    </source>
</evidence>
<accession>A0A1I0KAP7</accession>
<protein>
    <submittedName>
        <fullName evidence="1">Uncharacterized protein</fullName>
    </submittedName>
</protein>
<organism evidence="1 2">
    <name type="scientific">Enterocloster clostridioformis</name>
    <dbReference type="NCBI Taxonomy" id="1531"/>
    <lineage>
        <taxon>Bacteria</taxon>
        <taxon>Bacillati</taxon>
        <taxon>Bacillota</taxon>
        <taxon>Clostridia</taxon>
        <taxon>Lachnospirales</taxon>
        <taxon>Lachnospiraceae</taxon>
        <taxon>Enterocloster</taxon>
    </lineage>
</organism>